<dbReference type="Proteomes" id="UP000515908">
    <property type="component" value="Chromosome 16"/>
</dbReference>
<reference evidence="2 3" key="1">
    <citation type="submission" date="2020-08" db="EMBL/GenBank/DDBJ databases">
        <authorList>
            <person name="Newling K."/>
            <person name="Davey J."/>
            <person name="Forrester S."/>
        </authorList>
    </citation>
    <scope>NUCLEOTIDE SEQUENCE [LARGE SCALE GENOMIC DNA]</scope>
    <source>
        <strain evidence="3">Crithidia deanei Carvalho (ATCC PRA-265)</strain>
    </source>
</reference>
<evidence type="ECO:0000313" key="3">
    <source>
        <dbReference type="Proteomes" id="UP000515908"/>
    </source>
</evidence>
<proteinExistence type="predicted"/>
<organism evidence="2 3">
    <name type="scientific">Angomonas deanei</name>
    <dbReference type="NCBI Taxonomy" id="59799"/>
    <lineage>
        <taxon>Eukaryota</taxon>
        <taxon>Discoba</taxon>
        <taxon>Euglenozoa</taxon>
        <taxon>Kinetoplastea</taxon>
        <taxon>Metakinetoplastina</taxon>
        <taxon>Trypanosomatida</taxon>
        <taxon>Trypanosomatidae</taxon>
        <taxon>Strigomonadinae</taxon>
        <taxon>Angomonas</taxon>
    </lineage>
</organism>
<evidence type="ECO:0000256" key="1">
    <source>
        <dbReference type="SAM" id="MobiDB-lite"/>
    </source>
</evidence>
<feature type="compositionally biased region" description="Basic and acidic residues" evidence="1">
    <location>
        <begin position="28"/>
        <end position="50"/>
    </location>
</feature>
<name>A0A7G2CKX6_9TRYP</name>
<accession>A0A7G2CKX6</accession>
<dbReference type="VEuPathDB" id="TriTrypDB:ADEAN_000755900"/>
<gene>
    <name evidence="2" type="ORF">ADEAN_000755900</name>
</gene>
<sequence>MSCPGPHRPHHPHQSICSSSDDSDSEEENQHRSKRVKMEQGKSAHPIKTEAEEDMVPPTEDGFDFRSFYDSFNGSGAPLCFSHALRFSHRQSPHPNIPPSEENRLKHNTTGSTRDGYLLVADPVVTEHYEEIEIPLYSSIHRTEEEKELLSVVSQLEQYLRLFLYEKQKLTLLLLHRNLLSDQYDKSHPLANLNAHPSSTAVREEKERISNRFNYKHLSTIDRSSDATSGVKGGVSCFDKIYRYGDVESKDYFHSMSYLSSTAAVAREEGWLVPRLAALRRTLFPTTHKDEEAFLVSFTSTKSEDQPKTGFKAEPQTEEGTLLLDPHSLASWTAVTTAPASPEYNAVLSQSNFYRPPTTASHTHLLSELEYDIISFLLLFSSDASLFYYYQQCLSVVGEELSVLVDVAQRQHEPNSSPSAYLPVHPSIYKEVPSPTLTHAVPPNPAENNNNNNKYEDMSNRFYFLNGIALTNEKKANFSHFNDIIKLKQFRKELLTEIDKMNKIISHKKVIETLQSL</sequence>
<feature type="region of interest" description="Disordered" evidence="1">
    <location>
        <begin position="91"/>
        <end position="113"/>
    </location>
</feature>
<protein>
    <submittedName>
        <fullName evidence="2">Uncharacterized protein</fullName>
    </submittedName>
</protein>
<evidence type="ECO:0000313" key="2">
    <source>
        <dbReference type="EMBL" id="CAD2220045.1"/>
    </source>
</evidence>
<dbReference type="EMBL" id="LR877160">
    <property type="protein sequence ID" value="CAD2220045.1"/>
    <property type="molecule type" value="Genomic_DNA"/>
</dbReference>
<keyword evidence="3" id="KW-1185">Reference proteome</keyword>
<dbReference type="AlphaFoldDB" id="A0A7G2CKX6"/>
<feature type="region of interest" description="Disordered" evidence="1">
    <location>
        <begin position="1"/>
        <end position="59"/>
    </location>
</feature>